<dbReference type="Proteomes" id="UP000596661">
    <property type="component" value="Chromosome 1"/>
</dbReference>
<dbReference type="EnsemblPlants" id="evm.model.01.319">
    <property type="protein sequence ID" value="cds.evm.model.01.319"/>
    <property type="gene ID" value="evm.TU.01.319"/>
</dbReference>
<keyword evidence="2" id="KW-1185">Reference proteome</keyword>
<sequence length="124" mass="13961">MYSATLRPLTSSSIRFISVFRPLYLIFTTMEESNNTIEGMNRGIMQELGLNMATSNINYLGLPLFRSKLKDADFNFILESLVLKLHGWKLKSLSKAGRATLIKSVGLVVPIYTMQITKLSKKLA</sequence>
<accession>A0A803NNM0</accession>
<evidence type="ECO:0000313" key="1">
    <source>
        <dbReference type="EnsemblPlants" id="cds.evm.model.01.319"/>
    </source>
</evidence>
<dbReference type="EMBL" id="UZAU01000008">
    <property type="status" value="NOT_ANNOTATED_CDS"/>
    <property type="molecule type" value="Genomic_DNA"/>
</dbReference>
<dbReference type="PANTHER" id="PTHR33116:SF86">
    <property type="entry name" value="REVERSE TRANSCRIPTASE DOMAIN-CONTAINING PROTEIN"/>
    <property type="match status" value="1"/>
</dbReference>
<evidence type="ECO:0000313" key="2">
    <source>
        <dbReference type="Proteomes" id="UP000596661"/>
    </source>
</evidence>
<dbReference type="Gramene" id="evm.model.01.319">
    <property type="protein sequence ID" value="cds.evm.model.01.319"/>
    <property type="gene ID" value="evm.TU.01.319"/>
</dbReference>
<name>A0A803NNM0_CANSA</name>
<proteinExistence type="predicted"/>
<dbReference type="AlphaFoldDB" id="A0A803NNM0"/>
<reference evidence="1" key="2">
    <citation type="submission" date="2021-03" db="UniProtKB">
        <authorList>
            <consortium name="EnsemblPlants"/>
        </authorList>
    </citation>
    <scope>IDENTIFICATION</scope>
</reference>
<protein>
    <submittedName>
        <fullName evidence="1">Uncharacterized protein</fullName>
    </submittedName>
</protein>
<reference evidence="1" key="1">
    <citation type="submission" date="2018-11" db="EMBL/GenBank/DDBJ databases">
        <authorList>
            <person name="Grassa J C."/>
        </authorList>
    </citation>
    <scope>NUCLEOTIDE SEQUENCE [LARGE SCALE GENOMIC DNA]</scope>
</reference>
<dbReference type="PANTHER" id="PTHR33116">
    <property type="entry name" value="REVERSE TRANSCRIPTASE ZINC-BINDING DOMAIN-CONTAINING PROTEIN-RELATED-RELATED"/>
    <property type="match status" value="1"/>
</dbReference>
<organism evidence="1 2">
    <name type="scientific">Cannabis sativa</name>
    <name type="common">Hemp</name>
    <name type="synonym">Marijuana</name>
    <dbReference type="NCBI Taxonomy" id="3483"/>
    <lineage>
        <taxon>Eukaryota</taxon>
        <taxon>Viridiplantae</taxon>
        <taxon>Streptophyta</taxon>
        <taxon>Embryophyta</taxon>
        <taxon>Tracheophyta</taxon>
        <taxon>Spermatophyta</taxon>
        <taxon>Magnoliopsida</taxon>
        <taxon>eudicotyledons</taxon>
        <taxon>Gunneridae</taxon>
        <taxon>Pentapetalae</taxon>
        <taxon>rosids</taxon>
        <taxon>fabids</taxon>
        <taxon>Rosales</taxon>
        <taxon>Cannabaceae</taxon>
        <taxon>Cannabis</taxon>
    </lineage>
</organism>